<feature type="signal peptide" evidence="1">
    <location>
        <begin position="1"/>
        <end position="22"/>
    </location>
</feature>
<comment type="caution">
    <text evidence="2">The sequence shown here is derived from an EMBL/GenBank/DDBJ whole genome shotgun (WGS) entry which is preliminary data.</text>
</comment>
<name>A0ABR1BDM1_POLSC</name>
<reference evidence="2 3" key="1">
    <citation type="submission" date="2023-09" db="EMBL/GenBank/DDBJ databases">
        <title>Genomes of two closely related lineages of the louse Polyplax serrata with different host specificities.</title>
        <authorList>
            <person name="Martinu J."/>
            <person name="Tarabai H."/>
            <person name="Stefka J."/>
            <person name="Hypsa V."/>
        </authorList>
    </citation>
    <scope>NUCLEOTIDE SEQUENCE [LARGE SCALE GENOMIC DNA]</scope>
    <source>
        <strain evidence="2">98ZLc_SE</strain>
    </source>
</reference>
<gene>
    <name evidence="2" type="ORF">RUM44_012577</name>
</gene>
<sequence length="305" mass="34628">MQLKMALRAVCIIILAVGSSVSSRIIEQWPVIPETKPPADFLFNFEGTGNKKWDEFYGLDQDIKPVKEVQAIIVTKNVHVPYHVDNYLAYRPEENFPYSLPIEKKVPLPYQVKKIVPVPVGPGVSYAVGKVPNFHSVPYSLQFFNVPVRSPGAIENKIPIKVTHTLHLGKKVPVGYPGEHQLPHPEVPYPFPVHINVPVEQTGSELAKHPVPETLILEKSRPQFSFYLVPFPVEKLKGQGTQESVNRENDNLEKHVNPPYYSSIKSQEGRNQLYSVTHKLYNNLSEEKKPPQIVDFNHPIDHDEE</sequence>
<proteinExistence type="predicted"/>
<evidence type="ECO:0000313" key="3">
    <source>
        <dbReference type="Proteomes" id="UP001359485"/>
    </source>
</evidence>
<dbReference type="EMBL" id="JAWJWF010000001">
    <property type="protein sequence ID" value="KAK6640879.1"/>
    <property type="molecule type" value="Genomic_DNA"/>
</dbReference>
<feature type="chain" id="PRO_5045482753" evidence="1">
    <location>
        <begin position="23"/>
        <end position="305"/>
    </location>
</feature>
<evidence type="ECO:0000256" key="1">
    <source>
        <dbReference type="SAM" id="SignalP"/>
    </source>
</evidence>
<keyword evidence="1" id="KW-0732">Signal</keyword>
<organism evidence="2 3">
    <name type="scientific">Polyplax serrata</name>
    <name type="common">Common mouse louse</name>
    <dbReference type="NCBI Taxonomy" id="468196"/>
    <lineage>
        <taxon>Eukaryota</taxon>
        <taxon>Metazoa</taxon>
        <taxon>Ecdysozoa</taxon>
        <taxon>Arthropoda</taxon>
        <taxon>Hexapoda</taxon>
        <taxon>Insecta</taxon>
        <taxon>Pterygota</taxon>
        <taxon>Neoptera</taxon>
        <taxon>Paraneoptera</taxon>
        <taxon>Psocodea</taxon>
        <taxon>Troctomorpha</taxon>
        <taxon>Phthiraptera</taxon>
        <taxon>Anoplura</taxon>
        <taxon>Polyplacidae</taxon>
        <taxon>Polyplax</taxon>
    </lineage>
</organism>
<evidence type="ECO:0000313" key="2">
    <source>
        <dbReference type="EMBL" id="KAK6640879.1"/>
    </source>
</evidence>
<accession>A0ABR1BDM1</accession>
<dbReference type="Proteomes" id="UP001359485">
    <property type="component" value="Unassembled WGS sequence"/>
</dbReference>
<protein>
    <submittedName>
        <fullName evidence="2">Uncharacterized protein</fullName>
    </submittedName>
</protein>
<keyword evidence="3" id="KW-1185">Reference proteome</keyword>